<reference evidence="1" key="3">
    <citation type="submission" date="2018-07" db="EMBL/GenBank/DDBJ databases">
        <title>WGS assembly of Glycine max.</title>
        <authorList>
            <person name="Schmutz J."/>
            <person name="Cannon S."/>
            <person name="Schlueter J."/>
            <person name="Ma J."/>
            <person name="Mitros T."/>
            <person name="Nelson W."/>
            <person name="Hyten D."/>
            <person name="Song Q."/>
            <person name="Thelen J."/>
            <person name="Cheng J."/>
            <person name="Xu D."/>
            <person name="Hellsten U."/>
            <person name="May G."/>
            <person name="Yu Y."/>
            <person name="Sakurai T."/>
            <person name="Umezawa T."/>
            <person name="Bhattacharyya M."/>
            <person name="Sandhu D."/>
            <person name="Valliyodan B."/>
            <person name="Lindquist E."/>
            <person name="Peto M."/>
            <person name="Grant D."/>
            <person name="Shu S."/>
            <person name="Goodstein D."/>
            <person name="Barry K."/>
            <person name="Futrell-Griggs M."/>
            <person name="Abernathy B."/>
            <person name="Du J."/>
            <person name="Tian Z."/>
            <person name="Zhu L."/>
            <person name="Gill N."/>
            <person name="Joshi T."/>
            <person name="Libault M."/>
            <person name="Sethuraman A."/>
            <person name="Zhang X."/>
            <person name="Shinozaki K."/>
            <person name="Nguyen H."/>
            <person name="Wing R."/>
            <person name="Cregan P."/>
            <person name="Specht J."/>
            <person name="Grimwood J."/>
            <person name="Rokhsar D."/>
            <person name="Stacey G."/>
            <person name="Shoemaker R."/>
            <person name="Jackson S."/>
        </authorList>
    </citation>
    <scope>NUCLEOTIDE SEQUENCE</scope>
    <source>
        <tissue evidence="1">Callus</tissue>
    </source>
</reference>
<dbReference type="Gramene" id="KRH34112">
    <property type="protein sequence ID" value="KRH34112"/>
    <property type="gene ID" value="GLYMA_10G163900"/>
</dbReference>
<organism evidence="1">
    <name type="scientific">Glycine max</name>
    <name type="common">Soybean</name>
    <name type="synonym">Glycine hispida</name>
    <dbReference type="NCBI Taxonomy" id="3847"/>
    <lineage>
        <taxon>Eukaryota</taxon>
        <taxon>Viridiplantae</taxon>
        <taxon>Streptophyta</taxon>
        <taxon>Embryophyta</taxon>
        <taxon>Tracheophyta</taxon>
        <taxon>Spermatophyta</taxon>
        <taxon>Magnoliopsida</taxon>
        <taxon>eudicotyledons</taxon>
        <taxon>Gunneridae</taxon>
        <taxon>Pentapetalae</taxon>
        <taxon>rosids</taxon>
        <taxon>fabids</taxon>
        <taxon>Fabales</taxon>
        <taxon>Fabaceae</taxon>
        <taxon>Papilionoideae</taxon>
        <taxon>50 kb inversion clade</taxon>
        <taxon>NPAAA clade</taxon>
        <taxon>indigoferoid/millettioid clade</taxon>
        <taxon>Phaseoleae</taxon>
        <taxon>Glycine</taxon>
        <taxon>Glycine subgen. Soja</taxon>
    </lineage>
</organism>
<evidence type="ECO:0000313" key="2">
    <source>
        <dbReference type="EnsemblPlants" id="KRH34112"/>
    </source>
</evidence>
<keyword evidence="3" id="KW-1185">Reference proteome</keyword>
<reference evidence="1 2" key="1">
    <citation type="journal article" date="2010" name="Nature">
        <title>Genome sequence of the palaeopolyploid soybean.</title>
        <authorList>
            <person name="Schmutz J."/>
            <person name="Cannon S.B."/>
            <person name="Schlueter J."/>
            <person name="Ma J."/>
            <person name="Mitros T."/>
            <person name="Nelson W."/>
            <person name="Hyten D.L."/>
            <person name="Song Q."/>
            <person name="Thelen J.J."/>
            <person name="Cheng J."/>
            <person name="Xu D."/>
            <person name="Hellsten U."/>
            <person name="May G.D."/>
            <person name="Yu Y."/>
            <person name="Sakurai T."/>
            <person name="Umezawa T."/>
            <person name="Bhattacharyya M.K."/>
            <person name="Sandhu D."/>
            <person name="Valliyodan B."/>
            <person name="Lindquist E."/>
            <person name="Peto M."/>
            <person name="Grant D."/>
            <person name="Shu S."/>
            <person name="Goodstein D."/>
            <person name="Barry K."/>
            <person name="Futrell-Griggs M."/>
            <person name="Abernathy B."/>
            <person name="Du J."/>
            <person name="Tian Z."/>
            <person name="Zhu L."/>
            <person name="Gill N."/>
            <person name="Joshi T."/>
            <person name="Libault M."/>
            <person name="Sethuraman A."/>
            <person name="Zhang X.-C."/>
            <person name="Shinozaki K."/>
            <person name="Nguyen H.T."/>
            <person name="Wing R.A."/>
            <person name="Cregan P."/>
            <person name="Specht J."/>
            <person name="Grimwood J."/>
            <person name="Rokhsar D."/>
            <person name="Stacey G."/>
            <person name="Shoemaker R.C."/>
            <person name="Jackson S.A."/>
        </authorList>
    </citation>
    <scope>NUCLEOTIDE SEQUENCE [LARGE SCALE GENOMIC DNA]</scope>
    <source>
        <strain evidence="2">cv. Williams 82</strain>
        <tissue evidence="1">Callus</tissue>
    </source>
</reference>
<dbReference type="EMBL" id="CM000843">
    <property type="protein sequence ID" value="KRH34112.1"/>
    <property type="molecule type" value="Genomic_DNA"/>
</dbReference>
<name>A0A0R0HUD2_SOYBN</name>
<dbReference type="EnsemblPlants" id="KRH34112">
    <property type="protein sequence ID" value="KRH34112"/>
    <property type="gene ID" value="GLYMA_10G163900"/>
</dbReference>
<dbReference type="Proteomes" id="UP000008827">
    <property type="component" value="Chromosome 10"/>
</dbReference>
<dbReference type="InParanoid" id="A0A0R0HUD2"/>
<proteinExistence type="predicted"/>
<sequence>MFLLVCINRGGHASIIQQWRTSYQRSQSYNNGVVYSINNYKLQLGKEGRWIQSEMSLQKRSSNGYPKKMHFLLLKRLLTCHLFNLAQPRTNKQPQYLSAGQVVATLITTLTTFPS</sequence>
<protein>
    <submittedName>
        <fullName evidence="1 2">Uncharacterized protein</fullName>
    </submittedName>
</protein>
<dbReference type="AlphaFoldDB" id="A0A0R0HUD2"/>
<evidence type="ECO:0000313" key="1">
    <source>
        <dbReference type="EMBL" id="KRH34112.1"/>
    </source>
</evidence>
<reference evidence="2" key="2">
    <citation type="submission" date="2018-02" db="UniProtKB">
        <authorList>
            <consortium name="EnsemblPlants"/>
        </authorList>
    </citation>
    <scope>IDENTIFICATION</scope>
    <source>
        <strain evidence="2">Williams 82</strain>
    </source>
</reference>
<accession>A0A0R0HUD2</accession>
<gene>
    <name evidence="1" type="ORF">GLYMA_10G163900</name>
</gene>
<evidence type="ECO:0000313" key="3">
    <source>
        <dbReference type="Proteomes" id="UP000008827"/>
    </source>
</evidence>